<accession>A0ABQ5BFF0</accession>
<keyword evidence="3" id="KW-1185">Reference proteome</keyword>
<organism evidence="2 3">
    <name type="scientific">Tanacetum coccineum</name>
    <dbReference type="NCBI Taxonomy" id="301880"/>
    <lineage>
        <taxon>Eukaryota</taxon>
        <taxon>Viridiplantae</taxon>
        <taxon>Streptophyta</taxon>
        <taxon>Embryophyta</taxon>
        <taxon>Tracheophyta</taxon>
        <taxon>Spermatophyta</taxon>
        <taxon>Magnoliopsida</taxon>
        <taxon>eudicotyledons</taxon>
        <taxon>Gunneridae</taxon>
        <taxon>Pentapetalae</taxon>
        <taxon>asterids</taxon>
        <taxon>campanulids</taxon>
        <taxon>Asterales</taxon>
        <taxon>Asteraceae</taxon>
        <taxon>Asteroideae</taxon>
        <taxon>Anthemideae</taxon>
        <taxon>Anthemidinae</taxon>
        <taxon>Tanacetum</taxon>
    </lineage>
</organism>
<reference evidence="2" key="2">
    <citation type="submission" date="2022-01" db="EMBL/GenBank/DDBJ databases">
        <authorList>
            <person name="Yamashiro T."/>
            <person name="Shiraishi A."/>
            <person name="Satake H."/>
            <person name="Nakayama K."/>
        </authorList>
    </citation>
    <scope>NUCLEOTIDE SEQUENCE</scope>
</reference>
<feature type="region of interest" description="Disordered" evidence="1">
    <location>
        <begin position="106"/>
        <end position="129"/>
    </location>
</feature>
<protein>
    <submittedName>
        <fullName evidence="2">Uncharacterized protein</fullName>
    </submittedName>
</protein>
<proteinExistence type="predicted"/>
<feature type="region of interest" description="Disordered" evidence="1">
    <location>
        <begin position="1"/>
        <end position="75"/>
    </location>
</feature>
<feature type="compositionally biased region" description="Polar residues" evidence="1">
    <location>
        <begin position="42"/>
        <end position="56"/>
    </location>
</feature>
<evidence type="ECO:0000313" key="3">
    <source>
        <dbReference type="Proteomes" id="UP001151760"/>
    </source>
</evidence>
<name>A0ABQ5BFF0_9ASTR</name>
<evidence type="ECO:0000256" key="1">
    <source>
        <dbReference type="SAM" id="MobiDB-lite"/>
    </source>
</evidence>
<dbReference type="EMBL" id="BQNB010013223">
    <property type="protein sequence ID" value="GJT13361.1"/>
    <property type="molecule type" value="Genomic_DNA"/>
</dbReference>
<evidence type="ECO:0000313" key="2">
    <source>
        <dbReference type="EMBL" id="GJT13361.1"/>
    </source>
</evidence>
<feature type="compositionally biased region" description="Polar residues" evidence="1">
    <location>
        <begin position="106"/>
        <end position="119"/>
    </location>
</feature>
<comment type="caution">
    <text evidence="2">The sequence shown here is derived from an EMBL/GenBank/DDBJ whole genome shotgun (WGS) entry which is preliminary data.</text>
</comment>
<reference evidence="2" key="1">
    <citation type="journal article" date="2022" name="Int. J. Mol. Sci.">
        <title>Draft Genome of Tanacetum Coccineum: Genomic Comparison of Closely Related Tanacetum-Family Plants.</title>
        <authorList>
            <person name="Yamashiro T."/>
            <person name="Shiraishi A."/>
            <person name="Nakayama K."/>
            <person name="Satake H."/>
        </authorList>
    </citation>
    <scope>NUCLEOTIDE SEQUENCE</scope>
</reference>
<feature type="compositionally biased region" description="Basic residues" evidence="1">
    <location>
        <begin position="24"/>
        <end position="33"/>
    </location>
</feature>
<gene>
    <name evidence="2" type="ORF">Tco_0860403</name>
</gene>
<dbReference type="Proteomes" id="UP001151760">
    <property type="component" value="Unassembled WGS sequence"/>
</dbReference>
<sequence>MYKSKMQKTRKDTYQARLSESNNAKHKGAKQAYKHGDRQSKNEQANTKSNHSTKTRSLGDYPFGGTRKKSVLGSRKSPNAKLFDVDTKRIFIRHCELLKEHHSEQTKFSIPSTSDNGSRFTDVPSESPEQRWLSDSQNELREFYKTDVIPMSRSLYKTLSEIKEEIIEEVQEMLNIFETMEQKFNGKSPTEILLQKEIDRLLEVSLTSEI</sequence>